<evidence type="ECO:0000313" key="1">
    <source>
        <dbReference type="EMBL" id="MFC0564169.1"/>
    </source>
</evidence>
<gene>
    <name evidence="1" type="ORF">ACFFHU_08325</name>
</gene>
<accession>A0ABV6NUR9</accession>
<reference evidence="1 2" key="1">
    <citation type="submission" date="2024-09" db="EMBL/GenBank/DDBJ databases">
        <authorList>
            <person name="Sun Q."/>
            <person name="Mori K."/>
        </authorList>
    </citation>
    <scope>NUCLEOTIDE SEQUENCE [LARGE SCALE GENOMIC DNA]</scope>
    <source>
        <strain evidence="1 2">TBRC 2205</strain>
    </source>
</reference>
<dbReference type="RefSeq" id="WP_377337109.1">
    <property type="nucleotide sequence ID" value="NZ_JBHLUE010000004.1"/>
</dbReference>
<organism evidence="1 2">
    <name type="scientific">Plantactinospora siamensis</name>
    <dbReference type="NCBI Taxonomy" id="555372"/>
    <lineage>
        <taxon>Bacteria</taxon>
        <taxon>Bacillati</taxon>
        <taxon>Actinomycetota</taxon>
        <taxon>Actinomycetes</taxon>
        <taxon>Micromonosporales</taxon>
        <taxon>Micromonosporaceae</taxon>
        <taxon>Plantactinospora</taxon>
    </lineage>
</organism>
<protein>
    <submittedName>
        <fullName evidence="1">Uncharacterized protein</fullName>
    </submittedName>
</protein>
<proteinExistence type="predicted"/>
<sequence>MRLIGLLVAVLLAAAVLYCGYAVLTRLRGTRTRRAHRAARWQVRHYGGGGQTVVAVVLATTGGDRLDEHVVARLPDGDPDWQARFLAARQEAEERAFHLNADR</sequence>
<keyword evidence="2" id="KW-1185">Reference proteome</keyword>
<dbReference type="Proteomes" id="UP001589894">
    <property type="component" value="Unassembled WGS sequence"/>
</dbReference>
<name>A0ABV6NUR9_9ACTN</name>
<evidence type="ECO:0000313" key="2">
    <source>
        <dbReference type="Proteomes" id="UP001589894"/>
    </source>
</evidence>
<dbReference type="EMBL" id="JBHLUE010000004">
    <property type="protein sequence ID" value="MFC0564169.1"/>
    <property type="molecule type" value="Genomic_DNA"/>
</dbReference>
<comment type="caution">
    <text evidence="1">The sequence shown here is derived from an EMBL/GenBank/DDBJ whole genome shotgun (WGS) entry which is preliminary data.</text>
</comment>